<organism evidence="1 2">
    <name type="scientific">Nitrosospira multiformis</name>
    <dbReference type="NCBI Taxonomy" id="1231"/>
    <lineage>
        <taxon>Bacteria</taxon>
        <taxon>Pseudomonadati</taxon>
        <taxon>Pseudomonadota</taxon>
        <taxon>Betaproteobacteria</taxon>
        <taxon>Nitrosomonadales</taxon>
        <taxon>Nitrosomonadaceae</taxon>
        <taxon>Nitrosospira</taxon>
    </lineage>
</organism>
<dbReference type="EMBL" id="FNKY01000001">
    <property type="protein sequence ID" value="SDQ26252.1"/>
    <property type="molecule type" value="Genomic_DNA"/>
</dbReference>
<protein>
    <submittedName>
        <fullName evidence="1">Glycosyltransferase family 25 (LPS biosynthesis protein)</fullName>
    </submittedName>
</protein>
<reference evidence="1 2" key="1">
    <citation type="submission" date="2016-10" db="EMBL/GenBank/DDBJ databases">
        <authorList>
            <person name="Varghese N."/>
            <person name="Submissions S."/>
        </authorList>
    </citation>
    <scope>NUCLEOTIDE SEQUENCE [LARGE SCALE GENOMIC DNA]</scope>
    <source>
        <strain evidence="1 2">Nl1</strain>
    </source>
</reference>
<sequence length="601" mass="69789">MSLAKTRSLRILGGLVRKVRIEFSRKIATIKYFLKHPEILRGYALYARKLGVLNSLRRTIEIVKRGGLRQPLAPTATPAKLLLRSTSRQSVIILTTPHCLYLAHAISAALSRIGIETQIINERPGHGYSNNLHFVICPQMFALLPPFYIALQMEQSVSSRWFTDKYLRILENSVAILDYSTINISFLTLKGLSPRQIYYLPIGYIANYEPEPDLTLEDCDVIFYGDVKNKRRQGFLKELKKHCRVKIINDLFGAPLHAALARARLVVNIHYYAGALLETTRIWECLSLNKLVISERSSDMDQHNELLQVIDFVDIDDISGMVGRVRYWLDNDGLRRQRISENRLLLQEQPNRFDYFFYRFLLATDNITFEDFWHQAGHKVKLPSDKICLTLPEYVERKNEFNKDNHFGFSCFPGLRHTQSWLGCAMSYKLMIMLARQQCLPQVTICEDDVDFPPDFASRWQDIQHHLNDQNLNWDIFSGLMADLNKDVRILETHIYQGHHFATIDKLISTVFDVYHQRVFDTIAQWDETNHDVTTNTIDRYLERHGSIKVLTIEPFLVGHKESQQSTIWGVENSHYTDLIFASSELLREKMRAYNTDTKSP</sequence>
<keyword evidence="2" id="KW-1185">Reference proteome</keyword>
<name>A0ABY0T5J8_9PROT</name>
<comment type="caution">
    <text evidence="1">The sequence shown here is derived from an EMBL/GenBank/DDBJ whole genome shotgun (WGS) entry which is preliminary data.</text>
</comment>
<accession>A0ABY0T5J8</accession>
<proteinExistence type="predicted"/>
<dbReference type="Proteomes" id="UP000183471">
    <property type="component" value="Unassembled WGS sequence"/>
</dbReference>
<gene>
    <name evidence="1" type="ORF">SAMN05216402_0073</name>
</gene>
<evidence type="ECO:0000313" key="2">
    <source>
        <dbReference type="Proteomes" id="UP000183471"/>
    </source>
</evidence>
<evidence type="ECO:0000313" key="1">
    <source>
        <dbReference type="EMBL" id="SDQ26252.1"/>
    </source>
</evidence>
<dbReference type="RefSeq" id="WP_107878332.1">
    <property type="nucleotide sequence ID" value="NZ_FNKY01000001.1"/>
</dbReference>